<dbReference type="RefSeq" id="WP_110783968.1">
    <property type="nucleotide sequence ID" value="NZ_QKQS01000001.1"/>
</dbReference>
<feature type="region of interest" description="Disordered" evidence="1">
    <location>
        <begin position="1"/>
        <end position="102"/>
    </location>
</feature>
<organism evidence="2 3">
    <name type="scientific">Rhodopseudomonas palustris</name>
    <dbReference type="NCBI Taxonomy" id="1076"/>
    <lineage>
        <taxon>Bacteria</taxon>
        <taxon>Pseudomonadati</taxon>
        <taxon>Pseudomonadota</taxon>
        <taxon>Alphaproteobacteria</taxon>
        <taxon>Hyphomicrobiales</taxon>
        <taxon>Nitrobacteraceae</taxon>
        <taxon>Rhodopseudomonas</taxon>
    </lineage>
</organism>
<comment type="caution">
    <text evidence="2">The sequence shown here is derived from an EMBL/GenBank/DDBJ whole genome shotgun (WGS) entry which is preliminary data.</text>
</comment>
<evidence type="ECO:0000313" key="3">
    <source>
        <dbReference type="Proteomes" id="UP000248134"/>
    </source>
</evidence>
<gene>
    <name evidence="2" type="ORF">DNX69_00585</name>
</gene>
<reference evidence="2 3" key="1">
    <citation type="submission" date="2018-06" db="EMBL/GenBank/DDBJ databases">
        <title>Draft Whole-Genome Sequence of the purple photosynthetic bacterium Rhodospeudomonas palustris XCP.</title>
        <authorList>
            <person name="Rayyan A."/>
            <person name="Meyer T.E."/>
            <person name="Kyndt J.A."/>
        </authorList>
    </citation>
    <scope>NUCLEOTIDE SEQUENCE [LARGE SCALE GENOMIC DNA]</scope>
    <source>
        <strain evidence="2 3">XCP</strain>
    </source>
</reference>
<protein>
    <recommendedName>
        <fullName evidence="4">Capsid assembly protein</fullName>
    </recommendedName>
</protein>
<evidence type="ECO:0000256" key="1">
    <source>
        <dbReference type="SAM" id="MobiDB-lite"/>
    </source>
</evidence>
<evidence type="ECO:0000313" key="2">
    <source>
        <dbReference type="EMBL" id="PZA13957.1"/>
    </source>
</evidence>
<proteinExistence type="predicted"/>
<evidence type="ECO:0008006" key="4">
    <source>
        <dbReference type="Google" id="ProtNLM"/>
    </source>
</evidence>
<dbReference type="Proteomes" id="UP000248134">
    <property type="component" value="Unassembled WGS sequence"/>
</dbReference>
<feature type="compositionally biased region" description="Basic and acidic residues" evidence="1">
    <location>
        <begin position="58"/>
        <end position="70"/>
    </location>
</feature>
<sequence>MSTATVTFQQAPTGAEAPATDPTKDINAQATNDAASAGNRADPDRPEWLPANFNTVEDFVKSSNDTRAELTRAQQELAKLRKTDTGAKPEDAAGAEQPAETEAERAANDVVKQAGIDVTPWQQEFNQTRDVSEEGRAKIAEGLKSVLGENARQIVDDFIEGQKVRLANFDAQVYEMAGGKDEYNAMVTWAAANLSEKEIAAYDNVVSSGDFNATALAVDGLRARYVKAKGSNPKLISGDGTIGASNAGFTSTFEMTKAMRDPRYGKDPAYTKQVEQRAMRSNF</sequence>
<feature type="compositionally biased region" description="Polar residues" evidence="1">
    <location>
        <begin position="1"/>
        <end position="12"/>
    </location>
</feature>
<dbReference type="EMBL" id="QKQS01000001">
    <property type="protein sequence ID" value="PZA13957.1"/>
    <property type="molecule type" value="Genomic_DNA"/>
</dbReference>
<dbReference type="AlphaFoldDB" id="A0A323UNR8"/>
<name>A0A323UNR8_RHOPL</name>
<dbReference type="InterPro" id="IPR008768">
    <property type="entry name" value="Gp9-like"/>
</dbReference>
<dbReference type="Pfam" id="PF05396">
    <property type="entry name" value="Phage_T7_Capsid"/>
    <property type="match status" value="1"/>
</dbReference>
<dbReference type="OrthoDB" id="7347988at2"/>
<feature type="compositionally biased region" description="Basic and acidic residues" evidence="1">
    <location>
        <begin position="78"/>
        <end position="91"/>
    </location>
</feature>
<accession>A0A323UNR8</accession>